<evidence type="ECO:0000259" key="7">
    <source>
        <dbReference type="Pfam" id="PF13193"/>
    </source>
</evidence>
<dbReference type="PANTHER" id="PTHR43201">
    <property type="entry name" value="ACYL-COA SYNTHETASE"/>
    <property type="match status" value="1"/>
</dbReference>
<dbReference type="FunFam" id="3.30.300.30:FF:000008">
    <property type="entry name" value="2,3-dihydroxybenzoate-AMP ligase"/>
    <property type="match status" value="1"/>
</dbReference>
<evidence type="ECO:0000256" key="1">
    <source>
        <dbReference type="ARBA" id="ARBA00006432"/>
    </source>
</evidence>
<organism evidence="8 9">
    <name type="scientific">Sphingomicrobium lutaoense</name>
    <dbReference type="NCBI Taxonomy" id="515949"/>
    <lineage>
        <taxon>Bacteria</taxon>
        <taxon>Pseudomonadati</taxon>
        <taxon>Pseudomonadota</taxon>
        <taxon>Alphaproteobacteria</taxon>
        <taxon>Sphingomonadales</taxon>
        <taxon>Sphingomonadaceae</taxon>
        <taxon>Sphingomicrobium</taxon>
    </lineage>
</organism>
<sequence>MASALDQKYDAVLAAVVGEGGRLKIGQDAEGRAIVTNFPDNFPLFFKTFCALNGETEAIVTPAERLTFAELDQLSDRLATALVARGIRKGDRVAIAMKNCAAWVVSYMAVLKAGGIATLMNGWWQRRELEHAFTLTEPALTLADAPRAERIREIEGEWKVETIDIYAPVEEGLAELLKKASADVALPEVSGDDDATILFTSGSTGEAKGALSTHRQVITGVYAYALSLMVLLGILQSENRPPKNPPKTLLSVPLFHVTGEVPVLLNSFVVGRTMVLMDRWDAEEAMRLIEKEKVTYFIGVPTMSLELMNHPDREKYDLSSLTDVAAGGAPRPVAHVKRLQEEMGDSQPALGYGLTETNAVGCTNFWDNYGAKPKSTGRPQHPLVELKIIDDQGNELPVGGVGEICIRSAASIKGYWRNPAATKAAFTEDGYLKTGDIGMLDEDGYLYIVDRKKDIIIRGGENIAAAEVEAAIYAHEAVAEAAVFGVADDRLGEVPIAILHLHEGQQLSADEMCEFLSDKLAAFKIPDRILFVDKPLPRLGTGKIDRVRLKSDYGG</sequence>
<evidence type="ECO:0000313" key="8">
    <source>
        <dbReference type="EMBL" id="MBB3764541.1"/>
    </source>
</evidence>
<keyword evidence="2 8" id="KW-0436">Ligase</keyword>
<comment type="catalytic activity">
    <reaction evidence="3">
        <text>3-(methylsulfanyl)propanoate + ATP + CoA = 3-(methylsulfanyl)propanoyl-CoA + AMP + diphosphate</text>
        <dbReference type="Rhea" id="RHEA:43052"/>
        <dbReference type="ChEBI" id="CHEBI:30616"/>
        <dbReference type="ChEBI" id="CHEBI:33019"/>
        <dbReference type="ChEBI" id="CHEBI:49016"/>
        <dbReference type="ChEBI" id="CHEBI:57287"/>
        <dbReference type="ChEBI" id="CHEBI:82815"/>
        <dbReference type="ChEBI" id="CHEBI:456215"/>
        <dbReference type="EC" id="6.2.1.44"/>
    </reaction>
    <physiologicalReaction direction="left-to-right" evidence="3">
        <dbReference type="Rhea" id="RHEA:43053"/>
    </physiologicalReaction>
</comment>
<dbReference type="Pfam" id="PF13193">
    <property type="entry name" value="AMP-binding_C"/>
    <property type="match status" value="1"/>
</dbReference>
<evidence type="ECO:0000256" key="2">
    <source>
        <dbReference type="ARBA" id="ARBA00022598"/>
    </source>
</evidence>
<keyword evidence="9" id="KW-1185">Reference proteome</keyword>
<dbReference type="Gene3D" id="2.30.38.10">
    <property type="entry name" value="Luciferase, Domain 3"/>
    <property type="match status" value="1"/>
</dbReference>
<dbReference type="GO" id="GO:0031956">
    <property type="term" value="F:medium-chain fatty acid-CoA ligase activity"/>
    <property type="evidence" value="ECO:0007669"/>
    <property type="project" value="TreeGrafter"/>
</dbReference>
<evidence type="ECO:0000259" key="6">
    <source>
        <dbReference type="Pfam" id="PF00501"/>
    </source>
</evidence>
<accession>A0A839YWF6</accession>
<feature type="domain" description="AMP-dependent synthetase/ligase" evidence="6">
    <location>
        <begin position="49"/>
        <end position="416"/>
    </location>
</feature>
<dbReference type="EC" id="6.2.1.44" evidence="4"/>
<dbReference type="InterPro" id="IPR020845">
    <property type="entry name" value="AMP-binding_CS"/>
</dbReference>
<gene>
    <name evidence="8" type="ORF">FHS50_001564</name>
</gene>
<dbReference type="Gene3D" id="3.30.300.30">
    <property type="match status" value="1"/>
</dbReference>
<dbReference type="GO" id="GO:0006631">
    <property type="term" value="P:fatty acid metabolic process"/>
    <property type="evidence" value="ECO:0007669"/>
    <property type="project" value="TreeGrafter"/>
</dbReference>
<evidence type="ECO:0000313" key="9">
    <source>
        <dbReference type="Proteomes" id="UP000578569"/>
    </source>
</evidence>
<proteinExistence type="inferred from homology"/>
<comment type="caution">
    <text evidence="8">The sequence shown here is derived from an EMBL/GenBank/DDBJ whole genome shotgun (WGS) entry which is preliminary data.</text>
</comment>
<dbReference type="EMBL" id="JACICF010000001">
    <property type="protein sequence ID" value="MBB3764541.1"/>
    <property type="molecule type" value="Genomic_DNA"/>
</dbReference>
<dbReference type="RefSeq" id="WP_183933790.1">
    <property type="nucleotide sequence ID" value="NZ_JACICF010000001.1"/>
</dbReference>
<name>A0A839YWF6_9SPHN</name>
<dbReference type="Proteomes" id="UP000578569">
    <property type="component" value="Unassembled WGS sequence"/>
</dbReference>
<dbReference type="PROSITE" id="PS00455">
    <property type="entry name" value="AMP_BINDING"/>
    <property type="match status" value="1"/>
</dbReference>
<comment type="similarity">
    <text evidence="1">Belongs to the ATP-dependent AMP-binding enzyme family.</text>
</comment>
<dbReference type="InterPro" id="IPR025110">
    <property type="entry name" value="AMP-bd_C"/>
</dbReference>
<dbReference type="InterPro" id="IPR000873">
    <property type="entry name" value="AMP-dep_synth/lig_dom"/>
</dbReference>
<evidence type="ECO:0000256" key="3">
    <source>
        <dbReference type="ARBA" id="ARBA00051915"/>
    </source>
</evidence>
<dbReference type="AlphaFoldDB" id="A0A839YWF6"/>
<reference evidence="8 9" key="1">
    <citation type="submission" date="2020-08" db="EMBL/GenBank/DDBJ databases">
        <title>Genomic Encyclopedia of Type Strains, Phase IV (KMG-IV): sequencing the most valuable type-strain genomes for metagenomic binning, comparative biology and taxonomic classification.</title>
        <authorList>
            <person name="Goeker M."/>
        </authorList>
    </citation>
    <scope>NUCLEOTIDE SEQUENCE [LARGE SCALE GENOMIC DNA]</scope>
    <source>
        <strain evidence="8 9">DSM 24194</strain>
    </source>
</reference>
<feature type="domain" description="AMP-binding enzyme C-terminal" evidence="7">
    <location>
        <begin position="467"/>
        <end position="543"/>
    </location>
</feature>
<dbReference type="SUPFAM" id="SSF56801">
    <property type="entry name" value="Acetyl-CoA synthetase-like"/>
    <property type="match status" value="1"/>
</dbReference>
<protein>
    <recommendedName>
        <fullName evidence="5">3-methylmercaptopropionyl-CoA ligase</fullName>
        <ecNumber evidence="4">6.2.1.44</ecNumber>
    </recommendedName>
</protein>
<dbReference type="PANTHER" id="PTHR43201:SF5">
    <property type="entry name" value="MEDIUM-CHAIN ACYL-COA LIGASE ACSF2, MITOCHONDRIAL"/>
    <property type="match status" value="1"/>
</dbReference>
<dbReference type="InterPro" id="IPR045851">
    <property type="entry name" value="AMP-bd_C_sf"/>
</dbReference>
<evidence type="ECO:0000256" key="5">
    <source>
        <dbReference type="ARBA" id="ARBA00067668"/>
    </source>
</evidence>
<dbReference type="Gene3D" id="3.40.50.980">
    <property type="match status" value="2"/>
</dbReference>
<evidence type="ECO:0000256" key="4">
    <source>
        <dbReference type="ARBA" id="ARBA00066616"/>
    </source>
</evidence>
<dbReference type="Pfam" id="PF00501">
    <property type="entry name" value="AMP-binding"/>
    <property type="match status" value="1"/>
</dbReference>